<dbReference type="PROSITE" id="PS50048">
    <property type="entry name" value="ZN2_CY6_FUNGAL_2"/>
    <property type="match status" value="1"/>
</dbReference>
<keyword evidence="2" id="KW-0539">Nucleus</keyword>
<reference evidence="4" key="1">
    <citation type="submission" date="2023-01" db="EMBL/GenBank/DDBJ databases">
        <title>The growth and conidiation of Purpureocillium lavendulum are regulated by nitrogen source and histone H3K14 acetylation.</title>
        <authorList>
            <person name="Tang P."/>
            <person name="Han J."/>
            <person name="Zhang C."/>
            <person name="Tang P."/>
            <person name="Qi F."/>
            <person name="Zhang K."/>
            <person name="Liang L."/>
        </authorList>
    </citation>
    <scope>NUCLEOTIDE SEQUENCE</scope>
    <source>
        <strain evidence="4">YMF1.00683</strain>
    </source>
</reference>
<dbReference type="Proteomes" id="UP001163105">
    <property type="component" value="Unassembled WGS sequence"/>
</dbReference>
<proteinExistence type="predicted"/>
<dbReference type="Gene3D" id="4.10.240.10">
    <property type="entry name" value="Zn(2)-C6 fungal-type DNA-binding domain"/>
    <property type="match status" value="1"/>
</dbReference>
<dbReference type="PROSITE" id="PS00463">
    <property type="entry name" value="ZN2_CY6_FUNGAL_1"/>
    <property type="match status" value="1"/>
</dbReference>
<accession>A0AB34FUZ1</accession>
<comment type="subcellular location">
    <subcellularLocation>
        <location evidence="1">Nucleus</location>
    </subcellularLocation>
</comment>
<evidence type="ECO:0000313" key="5">
    <source>
        <dbReference type="Proteomes" id="UP001163105"/>
    </source>
</evidence>
<feature type="domain" description="Zn(2)-C6 fungal-type" evidence="3">
    <location>
        <begin position="13"/>
        <end position="43"/>
    </location>
</feature>
<dbReference type="EMBL" id="JAQHRD010000003">
    <property type="protein sequence ID" value="KAJ6443172.1"/>
    <property type="molecule type" value="Genomic_DNA"/>
</dbReference>
<organism evidence="4 5">
    <name type="scientific">Purpureocillium lavendulum</name>
    <dbReference type="NCBI Taxonomy" id="1247861"/>
    <lineage>
        <taxon>Eukaryota</taxon>
        <taxon>Fungi</taxon>
        <taxon>Dikarya</taxon>
        <taxon>Ascomycota</taxon>
        <taxon>Pezizomycotina</taxon>
        <taxon>Sordariomycetes</taxon>
        <taxon>Hypocreomycetidae</taxon>
        <taxon>Hypocreales</taxon>
        <taxon>Ophiocordycipitaceae</taxon>
        <taxon>Purpureocillium</taxon>
    </lineage>
</organism>
<dbReference type="CDD" id="cd00067">
    <property type="entry name" value="GAL4"/>
    <property type="match status" value="1"/>
</dbReference>
<dbReference type="SUPFAM" id="SSF57701">
    <property type="entry name" value="Zn2/Cys6 DNA-binding domain"/>
    <property type="match status" value="1"/>
</dbReference>
<evidence type="ECO:0000256" key="1">
    <source>
        <dbReference type="ARBA" id="ARBA00004123"/>
    </source>
</evidence>
<keyword evidence="5" id="KW-1185">Reference proteome</keyword>
<dbReference type="Pfam" id="PF00172">
    <property type="entry name" value="Zn_clus"/>
    <property type="match status" value="1"/>
</dbReference>
<dbReference type="PANTHER" id="PTHR37534">
    <property type="entry name" value="TRANSCRIPTIONAL ACTIVATOR PROTEIN UGA3"/>
    <property type="match status" value="1"/>
</dbReference>
<evidence type="ECO:0000313" key="4">
    <source>
        <dbReference type="EMBL" id="KAJ6443172.1"/>
    </source>
</evidence>
<gene>
    <name evidence="4" type="ORF">O9K51_04351</name>
</gene>
<dbReference type="InterPro" id="IPR036864">
    <property type="entry name" value="Zn2-C6_fun-type_DNA-bd_sf"/>
</dbReference>
<dbReference type="Pfam" id="PF11951">
    <property type="entry name" value="Fungal_trans_2"/>
    <property type="match status" value="1"/>
</dbReference>
<evidence type="ECO:0000256" key="2">
    <source>
        <dbReference type="ARBA" id="ARBA00023242"/>
    </source>
</evidence>
<protein>
    <submittedName>
        <fullName evidence="4">Protein OPI10</fullName>
    </submittedName>
</protein>
<dbReference type="GO" id="GO:0008270">
    <property type="term" value="F:zinc ion binding"/>
    <property type="evidence" value="ECO:0007669"/>
    <property type="project" value="InterPro"/>
</dbReference>
<dbReference type="SMART" id="SM00066">
    <property type="entry name" value="GAL4"/>
    <property type="match status" value="1"/>
</dbReference>
<dbReference type="InterPro" id="IPR021858">
    <property type="entry name" value="Fun_TF"/>
</dbReference>
<dbReference type="GO" id="GO:0000981">
    <property type="term" value="F:DNA-binding transcription factor activity, RNA polymerase II-specific"/>
    <property type="evidence" value="ECO:0007669"/>
    <property type="project" value="InterPro"/>
</dbReference>
<dbReference type="PANTHER" id="PTHR37534:SF40">
    <property type="entry name" value="ZN(2)-C6 FUNGAL-TYPE DOMAIN-CONTAINING PROTEIN"/>
    <property type="match status" value="1"/>
</dbReference>
<dbReference type="GO" id="GO:0005634">
    <property type="term" value="C:nucleus"/>
    <property type="evidence" value="ECO:0007669"/>
    <property type="project" value="UniProtKB-SubCell"/>
</dbReference>
<sequence length="539" mass="59944">MTNVAKGKRVRTGCLTCRERHLKCDEAAPECANCRRSSRRCRWGLTVNFLDIMVHVPARLSRSSEWSVSFLDESRHIASEYKGGLKRYASVMKETSDVLGAMPSQVALHDHGEIPLMSSHLHRSQGEAIAAKAARPRAILRYPEKLTSEIPHQVKTASLLWAGDPLFALEDWRFPFSPPHHCQSPGSDMVRVDTAFSTQSNTARYNCVPTDSSIVESLTGQTTSGTPADSQLGDSCAVLSQLESLTHTAREFLATEAELEYMKAFVVGVGAWMDSFGEQRHFSRVIPYRALDSPPLLNALLACGAKHLSFANPQLGNTAEWYYNAATMMLMRLFQNSDCEVAECAVTSLVLQIYEVMAGQHLSHGAGARLLIRNLGWDARSRCGRGKGGEGVGAACFWLSVGMEVLQCLEHEWVLTWDPDEWGLETAWTCADGSDDAEEGQALWMQRALYIVAKIVNFRGTCSLYFDVDPHDQQARLGSELGVWQELKRLCDSWNDMCPKSMQPLAYLSLRDEKQESSFPRFWWVDGGSTPTSIALCLC</sequence>
<dbReference type="GO" id="GO:0000976">
    <property type="term" value="F:transcription cis-regulatory region binding"/>
    <property type="evidence" value="ECO:0007669"/>
    <property type="project" value="TreeGrafter"/>
</dbReference>
<name>A0AB34FUZ1_9HYPO</name>
<dbReference type="InterPro" id="IPR001138">
    <property type="entry name" value="Zn2Cys6_DnaBD"/>
</dbReference>
<dbReference type="GO" id="GO:0045944">
    <property type="term" value="P:positive regulation of transcription by RNA polymerase II"/>
    <property type="evidence" value="ECO:0007669"/>
    <property type="project" value="TreeGrafter"/>
</dbReference>
<dbReference type="AlphaFoldDB" id="A0AB34FUZ1"/>
<evidence type="ECO:0000259" key="3">
    <source>
        <dbReference type="PROSITE" id="PS50048"/>
    </source>
</evidence>
<comment type="caution">
    <text evidence="4">The sequence shown here is derived from an EMBL/GenBank/DDBJ whole genome shotgun (WGS) entry which is preliminary data.</text>
</comment>